<feature type="domain" description="Helitron helicase-like" evidence="1">
    <location>
        <begin position="87"/>
        <end position="197"/>
    </location>
</feature>
<gene>
    <name evidence="2" type="ORF">LTRI10_LOCUS43103</name>
</gene>
<reference evidence="2 3" key="1">
    <citation type="submission" date="2024-04" db="EMBL/GenBank/DDBJ databases">
        <authorList>
            <person name="Fracassetti M."/>
        </authorList>
    </citation>
    <scope>NUCLEOTIDE SEQUENCE [LARGE SCALE GENOMIC DNA]</scope>
</reference>
<accession>A0AAV2FXR5</accession>
<dbReference type="PANTHER" id="PTHR45786:SF74">
    <property type="entry name" value="ATP-DEPENDENT DNA HELICASE"/>
    <property type="match status" value="1"/>
</dbReference>
<dbReference type="EMBL" id="OZ034820">
    <property type="protein sequence ID" value="CAL1403155.1"/>
    <property type="molecule type" value="Genomic_DNA"/>
</dbReference>
<dbReference type="Pfam" id="PF14214">
    <property type="entry name" value="Helitron_like_N"/>
    <property type="match status" value="1"/>
</dbReference>
<name>A0AAV2FXR5_9ROSI</name>
<evidence type="ECO:0000313" key="2">
    <source>
        <dbReference type="EMBL" id="CAL1403155.1"/>
    </source>
</evidence>
<dbReference type="InterPro" id="IPR025476">
    <property type="entry name" value="Helitron_helicase-like"/>
</dbReference>
<evidence type="ECO:0000259" key="1">
    <source>
        <dbReference type="Pfam" id="PF14214"/>
    </source>
</evidence>
<dbReference type="PANTHER" id="PTHR45786">
    <property type="entry name" value="DNA BINDING PROTEIN-LIKE"/>
    <property type="match status" value="1"/>
</dbReference>
<dbReference type="AlphaFoldDB" id="A0AAV2FXR5"/>
<proteinExistence type="predicted"/>
<dbReference type="Proteomes" id="UP001497516">
    <property type="component" value="Chromosome 7"/>
</dbReference>
<evidence type="ECO:0000313" key="3">
    <source>
        <dbReference type="Proteomes" id="UP001497516"/>
    </source>
</evidence>
<organism evidence="2 3">
    <name type="scientific">Linum trigynum</name>
    <dbReference type="NCBI Taxonomy" id="586398"/>
    <lineage>
        <taxon>Eukaryota</taxon>
        <taxon>Viridiplantae</taxon>
        <taxon>Streptophyta</taxon>
        <taxon>Embryophyta</taxon>
        <taxon>Tracheophyta</taxon>
        <taxon>Spermatophyta</taxon>
        <taxon>Magnoliopsida</taxon>
        <taxon>eudicotyledons</taxon>
        <taxon>Gunneridae</taxon>
        <taxon>Pentapetalae</taxon>
        <taxon>rosids</taxon>
        <taxon>fabids</taxon>
        <taxon>Malpighiales</taxon>
        <taxon>Linaceae</taxon>
        <taxon>Linum</taxon>
    </lineage>
</organism>
<keyword evidence="3" id="KW-1185">Reference proteome</keyword>
<protein>
    <recommendedName>
        <fullName evidence="1">Helitron helicase-like domain-containing protein</fullName>
    </recommendedName>
</protein>
<sequence length="265" mass="30583">MKLFDMTNDLVKSFRRICLKLMDPASLNLRLRIVGTRDTASRRYELPTGSELAGLILGDFLTNKEERNIIINHRSLKRKHVTQREDYAFRLQHRDDEGQTLMRGGKALQHYVVDAYSTIEQNRLYYLRSHQEDLRSELYYGLTDAFNRGDVTGDDVVHVVLPSSHTGSPRYMKQLYLDKMAVVHHHGSPDLFITFTSELKPDIVARVFRMKLNSLEDELTQGHFFGQTVADGLRFLIINEDGVPSNYTRNIVYQEAFADLQNPSS</sequence>